<proteinExistence type="predicted"/>
<comment type="caution">
    <text evidence="1">The sequence shown here is derived from an EMBL/GenBank/DDBJ whole genome shotgun (WGS) entry which is preliminary data.</text>
</comment>
<keyword evidence="2" id="KW-1185">Reference proteome</keyword>
<name>A0AAV7WSZ9_PLEWA</name>
<accession>A0AAV7WSZ9</accession>
<organism evidence="1 2">
    <name type="scientific">Pleurodeles waltl</name>
    <name type="common">Iberian ribbed newt</name>
    <dbReference type="NCBI Taxonomy" id="8319"/>
    <lineage>
        <taxon>Eukaryota</taxon>
        <taxon>Metazoa</taxon>
        <taxon>Chordata</taxon>
        <taxon>Craniata</taxon>
        <taxon>Vertebrata</taxon>
        <taxon>Euteleostomi</taxon>
        <taxon>Amphibia</taxon>
        <taxon>Batrachia</taxon>
        <taxon>Caudata</taxon>
        <taxon>Salamandroidea</taxon>
        <taxon>Salamandridae</taxon>
        <taxon>Pleurodelinae</taxon>
        <taxon>Pleurodeles</taxon>
    </lineage>
</organism>
<dbReference type="EMBL" id="JANPWB010000001">
    <property type="protein sequence ID" value="KAJ1216072.1"/>
    <property type="molecule type" value="Genomic_DNA"/>
</dbReference>
<dbReference type="Proteomes" id="UP001066276">
    <property type="component" value="Chromosome 1_1"/>
</dbReference>
<dbReference type="AlphaFoldDB" id="A0AAV7WSZ9"/>
<reference evidence="1" key="1">
    <citation type="journal article" date="2022" name="bioRxiv">
        <title>Sequencing and chromosome-scale assembly of the giantPleurodeles waltlgenome.</title>
        <authorList>
            <person name="Brown T."/>
            <person name="Elewa A."/>
            <person name="Iarovenko S."/>
            <person name="Subramanian E."/>
            <person name="Araus A.J."/>
            <person name="Petzold A."/>
            <person name="Susuki M."/>
            <person name="Suzuki K.-i.T."/>
            <person name="Hayashi T."/>
            <person name="Toyoda A."/>
            <person name="Oliveira C."/>
            <person name="Osipova E."/>
            <person name="Leigh N.D."/>
            <person name="Simon A."/>
            <person name="Yun M.H."/>
        </authorList>
    </citation>
    <scope>NUCLEOTIDE SEQUENCE</scope>
    <source>
        <strain evidence="1">20211129_DDA</strain>
        <tissue evidence="1">Liver</tissue>
    </source>
</reference>
<evidence type="ECO:0000313" key="1">
    <source>
        <dbReference type="EMBL" id="KAJ1216072.1"/>
    </source>
</evidence>
<protein>
    <submittedName>
        <fullName evidence="1">Uncharacterized protein</fullName>
    </submittedName>
</protein>
<evidence type="ECO:0000313" key="2">
    <source>
        <dbReference type="Proteomes" id="UP001066276"/>
    </source>
</evidence>
<gene>
    <name evidence="1" type="ORF">NDU88_003678</name>
</gene>
<sequence>MDALEGSQEHLESGTMAQAAGTRCEGKECGKPAPEVPAFQIYEAPIEDAPEPTGGGDNTAAQGIMLEVLGSQVNGPPRQEFCKAHKEFLTLEVLKWQAEALAAGDTSGGYLLYYENDLLYSEPKVLGVGQSMCWWSPSVTGSFHWGCLMISS</sequence>